<proteinExistence type="predicted"/>
<feature type="domain" description="NAD(P)-binding" evidence="1">
    <location>
        <begin position="12"/>
        <end position="198"/>
    </location>
</feature>
<evidence type="ECO:0000313" key="2">
    <source>
        <dbReference type="EMBL" id="MEI7104199.1"/>
    </source>
</evidence>
<dbReference type="InterPro" id="IPR036291">
    <property type="entry name" value="NAD(P)-bd_dom_sf"/>
</dbReference>
<keyword evidence="3" id="KW-1185">Reference proteome</keyword>
<dbReference type="RefSeq" id="WP_211006859.1">
    <property type="nucleotide sequence ID" value="NZ_CAKLIT010000003.1"/>
</dbReference>
<dbReference type="InterPro" id="IPR016040">
    <property type="entry name" value="NAD(P)-bd_dom"/>
</dbReference>
<evidence type="ECO:0000259" key="1">
    <source>
        <dbReference type="Pfam" id="PF13460"/>
    </source>
</evidence>
<dbReference type="Pfam" id="PF13460">
    <property type="entry name" value="NAD_binding_10"/>
    <property type="match status" value="1"/>
</dbReference>
<name>A0ABU8K3Z3_9GAMM</name>
<evidence type="ECO:0000313" key="3">
    <source>
        <dbReference type="Proteomes" id="UP001313132"/>
    </source>
</evidence>
<gene>
    <name evidence="2" type="ORF">WCT63_17275</name>
</gene>
<sequence>MTPTPLTILVVGATGSIGRHVVDVALEQGNRIIGLCRSAAKAARLPAGANTILADVTKPETLQGAIPSVDAVIFTLGSDGLGKNGAMTIDYGGVYHVLMALHSQKIRIALMTSIGVTDRTGSYNQRTEAHDWKRRSERLVRASGHPYTIVRPGWFDYHSPDQHHITLLQGDQRHTGTPDDGVISRRQIAEILVASLTDNVAINKTFELVAERGSAQANLTPLFAALAADRAEKNDGIFDIDNMAEALEPAHVKEALRRVATV</sequence>
<dbReference type="Gene3D" id="3.40.50.720">
    <property type="entry name" value="NAD(P)-binding Rossmann-like Domain"/>
    <property type="match status" value="1"/>
</dbReference>
<reference evidence="2 3" key="1">
    <citation type="submission" date="2024-03" db="EMBL/GenBank/DDBJ databases">
        <title>Analysis of soft rot Pectobacteriaceae population diversity in US potato growing regions between 2016 and 2022.</title>
        <authorList>
            <person name="Ma X."/>
            <person name="Zhang X."/>
            <person name="Stodghill P."/>
            <person name="Rioux R."/>
            <person name="Babler B."/>
            <person name="Shrestha S."/>
            <person name="Babler B."/>
            <person name="Rivedal H."/>
            <person name="Frost K."/>
            <person name="Hao J."/>
            <person name="Secor G."/>
            <person name="Swingle B."/>
        </authorList>
    </citation>
    <scope>NUCLEOTIDE SEQUENCE [LARGE SCALE GENOMIC DNA]</scope>
    <source>
        <strain evidence="2 3">UMSS2</strain>
    </source>
</reference>
<dbReference type="EMBL" id="JBBBON010000019">
    <property type="protein sequence ID" value="MEI7104199.1"/>
    <property type="molecule type" value="Genomic_DNA"/>
</dbReference>
<dbReference type="CDD" id="cd05243">
    <property type="entry name" value="SDR_a5"/>
    <property type="match status" value="1"/>
</dbReference>
<comment type="caution">
    <text evidence="2">The sequence shown here is derived from an EMBL/GenBank/DDBJ whole genome shotgun (WGS) entry which is preliminary data.</text>
</comment>
<protein>
    <submittedName>
        <fullName evidence="2">SDR family oxidoreductase</fullName>
    </submittedName>
</protein>
<dbReference type="PANTHER" id="PTHR15020">
    <property type="entry name" value="FLAVIN REDUCTASE-RELATED"/>
    <property type="match status" value="1"/>
</dbReference>
<dbReference type="Proteomes" id="UP001313132">
    <property type="component" value="Unassembled WGS sequence"/>
</dbReference>
<organism evidence="2 3">
    <name type="scientific">Pectobacterium versatile</name>
    <dbReference type="NCBI Taxonomy" id="2488639"/>
    <lineage>
        <taxon>Bacteria</taxon>
        <taxon>Pseudomonadati</taxon>
        <taxon>Pseudomonadota</taxon>
        <taxon>Gammaproteobacteria</taxon>
        <taxon>Enterobacterales</taxon>
        <taxon>Pectobacteriaceae</taxon>
        <taxon>Pectobacterium</taxon>
    </lineage>
</organism>
<dbReference type="PANTHER" id="PTHR15020:SF50">
    <property type="entry name" value="UPF0659 PROTEIN YMR090W"/>
    <property type="match status" value="1"/>
</dbReference>
<accession>A0ABU8K3Z3</accession>
<dbReference type="SUPFAM" id="SSF51735">
    <property type="entry name" value="NAD(P)-binding Rossmann-fold domains"/>
    <property type="match status" value="1"/>
</dbReference>